<reference evidence="1" key="1">
    <citation type="submission" date="2024-02" db="EMBL/GenBank/DDBJ databases">
        <title>Metagenome Assembled Genome of Zalaria obscura JY119.</title>
        <authorList>
            <person name="Vighnesh L."/>
            <person name="Jagadeeshwari U."/>
            <person name="Venkata Ramana C."/>
            <person name="Sasikala C."/>
        </authorList>
    </citation>
    <scope>NUCLEOTIDE SEQUENCE</scope>
    <source>
        <strain evidence="1">JY119</strain>
    </source>
</reference>
<dbReference type="EMBL" id="JAMKPW020000011">
    <property type="protein sequence ID" value="KAK8213565.1"/>
    <property type="molecule type" value="Genomic_DNA"/>
</dbReference>
<gene>
    <name evidence="1" type="ORF">M8818_002867</name>
</gene>
<organism evidence="1 2">
    <name type="scientific">Zalaria obscura</name>
    <dbReference type="NCBI Taxonomy" id="2024903"/>
    <lineage>
        <taxon>Eukaryota</taxon>
        <taxon>Fungi</taxon>
        <taxon>Dikarya</taxon>
        <taxon>Ascomycota</taxon>
        <taxon>Pezizomycotina</taxon>
        <taxon>Dothideomycetes</taxon>
        <taxon>Dothideomycetidae</taxon>
        <taxon>Dothideales</taxon>
        <taxon>Zalariaceae</taxon>
        <taxon>Zalaria</taxon>
    </lineage>
</organism>
<protein>
    <submittedName>
        <fullName evidence="1">Uncharacterized protein</fullName>
    </submittedName>
</protein>
<evidence type="ECO:0000313" key="1">
    <source>
        <dbReference type="EMBL" id="KAK8213565.1"/>
    </source>
</evidence>
<accession>A0ACC3SI46</accession>
<keyword evidence="2" id="KW-1185">Reference proteome</keyword>
<proteinExistence type="predicted"/>
<dbReference type="Proteomes" id="UP001320706">
    <property type="component" value="Unassembled WGS sequence"/>
</dbReference>
<name>A0ACC3SI46_9PEZI</name>
<evidence type="ECO:0000313" key="2">
    <source>
        <dbReference type="Proteomes" id="UP001320706"/>
    </source>
</evidence>
<sequence>MIEVEGQTWAGPPWHELRYLIPGRVGPSREQRPMQTRGSSTSPTMDLVTLIRGTFYSAALSILIIKFIPLLRDRFLAYGSRASGNATTQATVGKDSLPGALKQSLDVAARFTVPHSWFTSFYVVSVLSSLIWAAQLIGKGSLFQTIASYTDHDRPSMTLDQVSVTWLLMFSQAGRRLYECLTFSKPSSARMWIGHWALGIFFYLAMSIAVWTEAIPTVLAEDFTLDHIAITGPSVRTFISVLLFLFASGIQHDCHAYLGSLKKYSMPDHPVFQRLVCPHYTAECVIYLSLAILAAPTGKLLNWTIISAMVSSCLNLASSALKDLSNIIPAIRQSTHHFPGQHISEVTKSLTPALQLLIQLLRQLDEFAGIDSWYSKITPDHEFIDEIIHIIAHCTRGLEQRLRKVDLEALLLDDLPAVLLAHSDAYRTAHSGIYSAAFGPGTRELYHTIHPHPALSPVPTDDIASAEQLENEAAWRQLLIQGVLALILPPEHLENPCLRVLVGEIFSELILGNGICGKACEGWLIWELITKSIQVARFKGEDPLRVVEALPVNRLERFGLLSSEKTARAAAGPRMGARGPVAFAFGIFSAVIYYATLHPAGLLEPLNPDASNPPLRSRTDKDIGPALSQA</sequence>
<comment type="caution">
    <text evidence="1">The sequence shown here is derived from an EMBL/GenBank/DDBJ whole genome shotgun (WGS) entry which is preliminary data.</text>
</comment>